<reference evidence="2" key="2">
    <citation type="submission" date="2022-06" db="UniProtKB">
        <authorList>
            <consortium name="EnsemblMetazoa"/>
        </authorList>
    </citation>
    <scope>IDENTIFICATION</scope>
    <source>
        <strain evidence="2">DF5081</strain>
    </source>
</reference>
<dbReference type="Proteomes" id="UP000005237">
    <property type="component" value="Unassembled WGS sequence"/>
</dbReference>
<dbReference type="EnsemblMetazoa" id="CJA14129.1">
    <property type="protein sequence ID" value="CJA14129.1"/>
    <property type="gene ID" value="WBGene00133333"/>
</dbReference>
<evidence type="ECO:0000313" key="3">
    <source>
        <dbReference type="Proteomes" id="UP000005237"/>
    </source>
</evidence>
<dbReference type="AlphaFoldDB" id="A0A8R1DWG0"/>
<sequence length="67" mass="8210">MKGYHGNLLGRFWFPRDPEYDKTLESSSREPNYDDDDEENFIYYPEDDDEHSSRRDNGLLRQYTQRE</sequence>
<name>A0A8R1DWG0_CAEJA</name>
<accession>A0A8R1DWG0</accession>
<evidence type="ECO:0000313" key="2">
    <source>
        <dbReference type="EnsemblMetazoa" id="CJA14129.1"/>
    </source>
</evidence>
<keyword evidence="3" id="KW-1185">Reference proteome</keyword>
<proteinExistence type="predicted"/>
<evidence type="ECO:0000256" key="1">
    <source>
        <dbReference type="SAM" id="MobiDB-lite"/>
    </source>
</evidence>
<organism evidence="2 3">
    <name type="scientific">Caenorhabditis japonica</name>
    <dbReference type="NCBI Taxonomy" id="281687"/>
    <lineage>
        <taxon>Eukaryota</taxon>
        <taxon>Metazoa</taxon>
        <taxon>Ecdysozoa</taxon>
        <taxon>Nematoda</taxon>
        <taxon>Chromadorea</taxon>
        <taxon>Rhabditida</taxon>
        <taxon>Rhabditina</taxon>
        <taxon>Rhabditomorpha</taxon>
        <taxon>Rhabditoidea</taxon>
        <taxon>Rhabditidae</taxon>
        <taxon>Peloderinae</taxon>
        <taxon>Caenorhabditis</taxon>
    </lineage>
</organism>
<feature type="compositionally biased region" description="Basic and acidic residues" evidence="1">
    <location>
        <begin position="51"/>
        <end position="67"/>
    </location>
</feature>
<reference evidence="3" key="1">
    <citation type="submission" date="2010-08" db="EMBL/GenBank/DDBJ databases">
        <authorList>
            <consortium name="Caenorhabditis japonica Sequencing Consortium"/>
            <person name="Wilson R.K."/>
        </authorList>
    </citation>
    <scope>NUCLEOTIDE SEQUENCE [LARGE SCALE GENOMIC DNA]</scope>
    <source>
        <strain evidence="3">DF5081</strain>
    </source>
</reference>
<feature type="region of interest" description="Disordered" evidence="1">
    <location>
        <begin position="21"/>
        <end position="67"/>
    </location>
</feature>
<feature type="compositionally biased region" description="Acidic residues" evidence="1">
    <location>
        <begin position="33"/>
        <end position="50"/>
    </location>
</feature>
<protein>
    <submittedName>
        <fullName evidence="2">Uncharacterized protein</fullName>
    </submittedName>
</protein>
<feature type="compositionally biased region" description="Basic and acidic residues" evidence="1">
    <location>
        <begin position="21"/>
        <end position="32"/>
    </location>
</feature>